<protein>
    <submittedName>
        <fullName evidence="1">Uncharacterized protein</fullName>
    </submittedName>
</protein>
<dbReference type="GeneID" id="28770620"/>
<dbReference type="EMBL" id="KV441551">
    <property type="protein sequence ID" value="OAG07755.1"/>
    <property type="molecule type" value="Genomic_DNA"/>
</dbReference>
<dbReference type="OrthoDB" id="10582308at2759"/>
<dbReference type="InParanoid" id="A0A177CJQ7"/>
<dbReference type="AlphaFoldDB" id="A0A177CJQ7"/>
<proteinExistence type="predicted"/>
<organism evidence="1 2">
    <name type="scientific">Paraphaeosphaeria sporulosa</name>
    <dbReference type="NCBI Taxonomy" id="1460663"/>
    <lineage>
        <taxon>Eukaryota</taxon>
        <taxon>Fungi</taxon>
        <taxon>Dikarya</taxon>
        <taxon>Ascomycota</taxon>
        <taxon>Pezizomycotina</taxon>
        <taxon>Dothideomycetes</taxon>
        <taxon>Pleosporomycetidae</taxon>
        <taxon>Pleosporales</taxon>
        <taxon>Massarineae</taxon>
        <taxon>Didymosphaeriaceae</taxon>
        <taxon>Paraphaeosphaeria</taxon>
    </lineage>
</organism>
<reference evidence="1 2" key="1">
    <citation type="submission" date="2016-05" db="EMBL/GenBank/DDBJ databases">
        <title>Comparative analysis of secretome profiles of manganese(II)-oxidizing ascomycete fungi.</title>
        <authorList>
            <consortium name="DOE Joint Genome Institute"/>
            <person name="Zeiner C.A."/>
            <person name="Purvine S.O."/>
            <person name="Zink E.M."/>
            <person name="Wu S."/>
            <person name="Pasa-Tolic L."/>
            <person name="Chaput D.L."/>
            <person name="Haridas S."/>
            <person name="Grigoriev I.V."/>
            <person name="Santelli C.M."/>
            <person name="Hansel C.M."/>
        </authorList>
    </citation>
    <scope>NUCLEOTIDE SEQUENCE [LARGE SCALE GENOMIC DNA]</scope>
    <source>
        <strain evidence="1 2">AP3s5-JAC2a</strain>
    </source>
</reference>
<evidence type="ECO:0000313" key="2">
    <source>
        <dbReference type="Proteomes" id="UP000077069"/>
    </source>
</evidence>
<gene>
    <name evidence="1" type="ORF">CC84DRAFT_714617</name>
</gene>
<dbReference type="Proteomes" id="UP000077069">
    <property type="component" value="Unassembled WGS sequence"/>
</dbReference>
<sequence length="206" mass="22125">MTAVPTVPTSRSAQALAHRGSVCSSKHHSTVQSPTVQSLPASVGFLVAAARHCHRCRSRLAGVSYVLPAVGDGPTLAAQTNFAHRSQRRVLHHALPPSHPMPMCELHAACTSSSRLHGSKRPTRRPRLMTCVCIAATPGRPSILPRDPVPVFCSTSAIYAADTPTEYEDPISVQAARFPLLALAQRLRCTTCVPIPCSVRPNARFQ</sequence>
<keyword evidence="2" id="KW-1185">Reference proteome</keyword>
<dbReference type="RefSeq" id="XP_018038120.1">
    <property type="nucleotide sequence ID" value="XM_018187134.1"/>
</dbReference>
<accession>A0A177CJQ7</accession>
<evidence type="ECO:0000313" key="1">
    <source>
        <dbReference type="EMBL" id="OAG07755.1"/>
    </source>
</evidence>
<name>A0A177CJQ7_9PLEO</name>